<dbReference type="Proteomes" id="UP001157006">
    <property type="component" value="Chromosome 1L"/>
</dbReference>
<evidence type="ECO:0000313" key="2">
    <source>
        <dbReference type="Proteomes" id="UP001157006"/>
    </source>
</evidence>
<sequence length="173" mass="19416">MEVKIMDEMPTLFQGNSMKREKKINQSCTSRLPYLSPNRGEKLDLHYLIQKSIAAKLAKTSEFQGIKYVTNCDDLRSCSEKLSIHKLALEGNWQAAKGMIDKENKLINASITTFGFTLLHIAAGANQIEFVKLQILWWMIKGFISAPARSLFQPVGLFRSSDVSFTNPTALAS</sequence>
<dbReference type="EMBL" id="OX451736">
    <property type="protein sequence ID" value="CAI8587692.1"/>
    <property type="molecule type" value="Genomic_DNA"/>
</dbReference>
<organism evidence="1 2">
    <name type="scientific">Vicia faba</name>
    <name type="common">Broad bean</name>
    <name type="synonym">Faba vulgaris</name>
    <dbReference type="NCBI Taxonomy" id="3906"/>
    <lineage>
        <taxon>Eukaryota</taxon>
        <taxon>Viridiplantae</taxon>
        <taxon>Streptophyta</taxon>
        <taxon>Embryophyta</taxon>
        <taxon>Tracheophyta</taxon>
        <taxon>Spermatophyta</taxon>
        <taxon>Magnoliopsida</taxon>
        <taxon>eudicotyledons</taxon>
        <taxon>Gunneridae</taxon>
        <taxon>Pentapetalae</taxon>
        <taxon>rosids</taxon>
        <taxon>fabids</taxon>
        <taxon>Fabales</taxon>
        <taxon>Fabaceae</taxon>
        <taxon>Papilionoideae</taxon>
        <taxon>50 kb inversion clade</taxon>
        <taxon>NPAAA clade</taxon>
        <taxon>Hologalegina</taxon>
        <taxon>IRL clade</taxon>
        <taxon>Fabeae</taxon>
        <taxon>Vicia</taxon>
    </lineage>
</organism>
<name>A0AAV0YQE8_VICFA</name>
<reference evidence="1 2" key="1">
    <citation type="submission" date="2023-01" db="EMBL/GenBank/DDBJ databases">
        <authorList>
            <person name="Kreplak J."/>
        </authorList>
    </citation>
    <scope>NUCLEOTIDE SEQUENCE [LARGE SCALE GENOMIC DNA]</scope>
</reference>
<evidence type="ECO:0000313" key="1">
    <source>
        <dbReference type="EMBL" id="CAI8587692.1"/>
    </source>
</evidence>
<accession>A0AAV0YQE8</accession>
<dbReference type="AlphaFoldDB" id="A0AAV0YQE8"/>
<proteinExistence type="predicted"/>
<keyword evidence="2" id="KW-1185">Reference proteome</keyword>
<gene>
    <name evidence="1" type="ORF">VFH_I312080</name>
</gene>
<protein>
    <submittedName>
        <fullName evidence="1">Uncharacterized protein</fullName>
    </submittedName>
</protein>